<dbReference type="Gene3D" id="3.50.50.60">
    <property type="entry name" value="FAD/NAD(P)-binding domain"/>
    <property type="match status" value="2"/>
</dbReference>
<dbReference type="InterPro" id="IPR028202">
    <property type="entry name" value="Reductase_C"/>
</dbReference>
<dbReference type="PRINTS" id="PR00411">
    <property type="entry name" value="PNDRDTASEI"/>
</dbReference>
<dbReference type="Gene3D" id="2.102.10.10">
    <property type="entry name" value="Rieske [2Fe-2S] iron-sulphur domain"/>
    <property type="match status" value="1"/>
</dbReference>
<dbReference type="GO" id="GO:0046872">
    <property type="term" value="F:metal ion binding"/>
    <property type="evidence" value="ECO:0007669"/>
    <property type="project" value="UniProtKB-KW"/>
</dbReference>
<sequence length="528" mass="58356">MQQIEAVVAKVNELQDGEKRQVSVGDTDVLLIRVNGNFQALGAFCTHYQAPLAEGVLSGNSIVCPWHNAYFNITTGDQQEPPGLDSLPCYQVRIEGENVIVSVPEKASGLRTPAMASYNPNVDSRTFVILGAGAAGAHAAETLRTAGYQGRILMITREDQLPYDRTVLSKDYFNGDVPKEQVPLRTPEFYKQHNIEVLLNKQAVNVDAKAKKITFDDSETLSYDSLLLATGGKPKQLEVEGADLENVFTLRSFADSDRILASAAQAKQAVVIGSSFIGMETASGLTKLGLKVTVISPDSLPFKKILGEEIGQLFQQVHEENGVSFQFGRKVTKLIGNSKVEAVILDNNQRLEADIVVVGIGVQPATQILSGVDLHPKDKSIPVDEYLRAADNLYAAGDIARFPDERTGEKIRVEHWRIAAQQGRIAAYNMLGKSIKFKTVPVFWTMQFDFPLRYVGHAEQWDEIIINGDLQKREFIVFYIKDNQILAAATSQRDTETAAITELMRLNKMPNPETLRQGNFDLVKHLHS</sequence>
<dbReference type="PROSITE" id="PS51296">
    <property type="entry name" value="RIESKE"/>
    <property type="match status" value="1"/>
</dbReference>
<dbReference type="CDD" id="cd03478">
    <property type="entry name" value="Rieske_AIFL_N"/>
    <property type="match status" value="1"/>
</dbReference>
<keyword evidence="11" id="KW-1185">Reference proteome</keyword>
<evidence type="ECO:0000313" key="11">
    <source>
        <dbReference type="Proteomes" id="UP000031549"/>
    </source>
</evidence>
<dbReference type="InterPro" id="IPR036922">
    <property type="entry name" value="Rieske_2Fe-2S_sf"/>
</dbReference>
<dbReference type="GO" id="GO:0004497">
    <property type="term" value="F:monooxygenase activity"/>
    <property type="evidence" value="ECO:0007669"/>
    <property type="project" value="UniProtKB-ARBA"/>
</dbReference>
<proteinExistence type="predicted"/>
<dbReference type="Pfam" id="PF14759">
    <property type="entry name" value="Reductase_C"/>
    <property type="match status" value="1"/>
</dbReference>
<evidence type="ECO:0000256" key="4">
    <source>
        <dbReference type="ARBA" id="ARBA00022723"/>
    </source>
</evidence>
<comment type="caution">
    <text evidence="10">The sequence shown here is derived from an EMBL/GenBank/DDBJ whole genome shotgun (WGS) entry which is preliminary data.</text>
</comment>
<keyword evidence="4" id="KW-0479">Metal-binding</keyword>
<evidence type="ECO:0000313" key="10">
    <source>
        <dbReference type="EMBL" id="NEU74733.1"/>
    </source>
</evidence>
<keyword evidence="7" id="KW-0408">Iron</keyword>
<evidence type="ECO:0000256" key="5">
    <source>
        <dbReference type="ARBA" id="ARBA00022827"/>
    </source>
</evidence>
<dbReference type="RefSeq" id="WP_039747307.1">
    <property type="nucleotide sequence ID" value="NZ_JTCM02000048.1"/>
</dbReference>
<dbReference type="Gene3D" id="3.30.390.30">
    <property type="match status" value="1"/>
</dbReference>
<protein>
    <submittedName>
        <fullName evidence="10">FAD-dependent oxidoreductase</fullName>
    </submittedName>
</protein>
<dbReference type="Pfam" id="PF00355">
    <property type="entry name" value="Rieske"/>
    <property type="match status" value="1"/>
</dbReference>
<evidence type="ECO:0000256" key="8">
    <source>
        <dbReference type="ARBA" id="ARBA00023014"/>
    </source>
</evidence>
<gene>
    <name evidence="10" type="ORF">PI95_019770</name>
</gene>
<evidence type="ECO:0000256" key="2">
    <source>
        <dbReference type="ARBA" id="ARBA00022630"/>
    </source>
</evidence>
<dbReference type="InterPro" id="IPR023753">
    <property type="entry name" value="FAD/NAD-binding_dom"/>
</dbReference>
<feature type="domain" description="Rieske" evidence="9">
    <location>
        <begin position="6"/>
        <end position="101"/>
    </location>
</feature>
<dbReference type="PANTHER" id="PTHR43557:SF2">
    <property type="entry name" value="RIESKE DOMAIN-CONTAINING PROTEIN-RELATED"/>
    <property type="match status" value="1"/>
</dbReference>
<accession>A0A846HCG0</accession>
<dbReference type="SUPFAM" id="SSF50022">
    <property type="entry name" value="ISP domain"/>
    <property type="match status" value="1"/>
</dbReference>
<evidence type="ECO:0000256" key="3">
    <source>
        <dbReference type="ARBA" id="ARBA00022714"/>
    </source>
</evidence>
<evidence type="ECO:0000256" key="1">
    <source>
        <dbReference type="ARBA" id="ARBA00001974"/>
    </source>
</evidence>
<evidence type="ECO:0000259" key="9">
    <source>
        <dbReference type="PROSITE" id="PS51296"/>
    </source>
</evidence>
<dbReference type="GO" id="GO:0016651">
    <property type="term" value="F:oxidoreductase activity, acting on NAD(P)H"/>
    <property type="evidence" value="ECO:0007669"/>
    <property type="project" value="TreeGrafter"/>
</dbReference>
<dbReference type="EMBL" id="JTCM02000048">
    <property type="protein sequence ID" value="NEU74733.1"/>
    <property type="molecule type" value="Genomic_DNA"/>
</dbReference>
<comment type="cofactor">
    <cofactor evidence="1">
        <name>FAD</name>
        <dbReference type="ChEBI" id="CHEBI:57692"/>
    </cofactor>
</comment>
<organism evidence="10 11">
    <name type="scientific">Hassallia byssoidea VB512170</name>
    <dbReference type="NCBI Taxonomy" id="1304833"/>
    <lineage>
        <taxon>Bacteria</taxon>
        <taxon>Bacillati</taxon>
        <taxon>Cyanobacteriota</taxon>
        <taxon>Cyanophyceae</taxon>
        <taxon>Nostocales</taxon>
        <taxon>Tolypothrichaceae</taxon>
        <taxon>Hassallia</taxon>
    </lineage>
</organism>
<dbReference type="InterPro" id="IPR036188">
    <property type="entry name" value="FAD/NAD-bd_sf"/>
</dbReference>
<dbReference type="GO" id="GO:0016705">
    <property type="term" value="F:oxidoreductase activity, acting on paired donors, with incorporation or reduction of molecular oxygen"/>
    <property type="evidence" value="ECO:0007669"/>
    <property type="project" value="UniProtKB-ARBA"/>
</dbReference>
<dbReference type="GO" id="GO:0005737">
    <property type="term" value="C:cytoplasm"/>
    <property type="evidence" value="ECO:0007669"/>
    <property type="project" value="TreeGrafter"/>
</dbReference>
<dbReference type="PANTHER" id="PTHR43557">
    <property type="entry name" value="APOPTOSIS-INDUCING FACTOR 1"/>
    <property type="match status" value="1"/>
</dbReference>
<dbReference type="PRINTS" id="PR00368">
    <property type="entry name" value="FADPNR"/>
</dbReference>
<evidence type="ECO:0000256" key="7">
    <source>
        <dbReference type="ARBA" id="ARBA00023004"/>
    </source>
</evidence>
<keyword evidence="3" id="KW-0001">2Fe-2S</keyword>
<evidence type="ECO:0000256" key="6">
    <source>
        <dbReference type="ARBA" id="ARBA00023002"/>
    </source>
</evidence>
<dbReference type="SUPFAM" id="SSF55424">
    <property type="entry name" value="FAD/NAD-linked reductases, dimerisation (C-terminal) domain"/>
    <property type="match status" value="1"/>
</dbReference>
<dbReference type="GO" id="GO:0051537">
    <property type="term" value="F:2 iron, 2 sulfur cluster binding"/>
    <property type="evidence" value="ECO:0007669"/>
    <property type="project" value="UniProtKB-KW"/>
</dbReference>
<dbReference type="InterPro" id="IPR017941">
    <property type="entry name" value="Rieske_2Fe-2S"/>
</dbReference>
<reference evidence="10 11" key="1">
    <citation type="journal article" date="2015" name="Genome Announc.">
        <title>Draft Genome Sequence of Cyanobacterium Hassallia byssoidea Strain VB512170, Isolated from Monuments in India.</title>
        <authorList>
            <person name="Singh D."/>
            <person name="Chandrababunaidu M.M."/>
            <person name="Panda A."/>
            <person name="Sen D."/>
            <person name="Bhattacharyya S."/>
            <person name="Adhikary S.P."/>
            <person name="Tripathy S."/>
        </authorList>
    </citation>
    <scope>NUCLEOTIDE SEQUENCE [LARGE SCALE GENOMIC DNA]</scope>
    <source>
        <strain evidence="10 11">VB512170</strain>
    </source>
</reference>
<keyword evidence="8" id="KW-0411">Iron-sulfur</keyword>
<keyword evidence="5" id="KW-0274">FAD</keyword>
<dbReference type="SUPFAM" id="SSF51905">
    <property type="entry name" value="FAD/NAD(P)-binding domain"/>
    <property type="match status" value="2"/>
</dbReference>
<keyword evidence="6" id="KW-0560">Oxidoreductase</keyword>
<keyword evidence="2" id="KW-0285">Flavoprotein</keyword>
<dbReference type="Pfam" id="PF07992">
    <property type="entry name" value="Pyr_redox_2"/>
    <property type="match status" value="1"/>
</dbReference>
<dbReference type="Proteomes" id="UP000031549">
    <property type="component" value="Unassembled WGS sequence"/>
</dbReference>
<dbReference type="InterPro" id="IPR050446">
    <property type="entry name" value="FAD-oxidoreductase/Apoptosis"/>
</dbReference>
<dbReference type="InterPro" id="IPR016156">
    <property type="entry name" value="FAD/NAD-linked_Rdtase_dimer_sf"/>
</dbReference>
<dbReference type="AlphaFoldDB" id="A0A846HCG0"/>
<name>A0A846HCG0_9CYAN</name>